<proteinExistence type="predicted"/>
<name>A0A7K1UAK1_9BACT</name>
<protein>
    <submittedName>
        <fullName evidence="1">Uncharacterized protein</fullName>
    </submittedName>
</protein>
<dbReference type="EMBL" id="WRXN01000013">
    <property type="protein sequence ID" value="MVT11373.1"/>
    <property type="molecule type" value="Genomic_DNA"/>
</dbReference>
<dbReference type="AlphaFoldDB" id="A0A7K1UAK1"/>
<evidence type="ECO:0000313" key="2">
    <source>
        <dbReference type="Proteomes" id="UP000461730"/>
    </source>
</evidence>
<reference evidence="1 2" key="1">
    <citation type="submission" date="2019-12" db="EMBL/GenBank/DDBJ databases">
        <title>Chitinophaga sp. strain ysch24 (GDMCC 1.1355), whole genome shotgun sequence.</title>
        <authorList>
            <person name="Zhang X."/>
        </authorList>
    </citation>
    <scope>NUCLEOTIDE SEQUENCE [LARGE SCALE GENOMIC DNA]</scope>
    <source>
        <strain evidence="2">ysch24</strain>
    </source>
</reference>
<dbReference type="RefSeq" id="WP_157308800.1">
    <property type="nucleotide sequence ID" value="NZ_WRXN01000013.1"/>
</dbReference>
<dbReference type="Proteomes" id="UP000461730">
    <property type="component" value="Unassembled WGS sequence"/>
</dbReference>
<gene>
    <name evidence="1" type="ORF">GO493_24115</name>
</gene>
<comment type="caution">
    <text evidence="1">The sequence shown here is derived from an EMBL/GenBank/DDBJ whole genome shotgun (WGS) entry which is preliminary data.</text>
</comment>
<accession>A0A7K1UAK1</accession>
<evidence type="ECO:0000313" key="1">
    <source>
        <dbReference type="EMBL" id="MVT11373.1"/>
    </source>
</evidence>
<keyword evidence="2" id="KW-1185">Reference proteome</keyword>
<sequence length="172" mass="18458">MIRTPEEVMKGGAAIVEAGIKEESRAQGHYLTGAMQNSLSVVAGRFANARVVFGTAVDYTHYVNKGVAAGKIPFQQGSGAGKSAYIEGLRQFFILKGLSDKEALGAAFATAKTHKKEGMPSKGSYAHSSTGQRTGMIETAMRKKEPQLDAHMSTGFDSLVEYEFQKCKSETV</sequence>
<organism evidence="1 2">
    <name type="scientific">Chitinophaga tropicalis</name>
    <dbReference type="NCBI Taxonomy" id="2683588"/>
    <lineage>
        <taxon>Bacteria</taxon>
        <taxon>Pseudomonadati</taxon>
        <taxon>Bacteroidota</taxon>
        <taxon>Chitinophagia</taxon>
        <taxon>Chitinophagales</taxon>
        <taxon>Chitinophagaceae</taxon>
        <taxon>Chitinophaga</taxon>
    </lineage>
</organism>